<protein>
    <submittedName>
        <fullName evidence="2">DUF177 domain-containing protein</fullName>
    </submittedName>
</protein>
<evidence type="ECO:0000313" key="3">
    <source>
        <dbReference type="Proteomes" id="UP001517376"/>
    </source>
</evidence>
<evidence type="ECO:0000313" key="2">
    <source>
        <dbReference type="EMBL" id="NBE08510.1"/>
    </source>
</evidence>
<comment type="caution">
    <text evidence="2">The sequence shown here is derived from an EMBL/GenBank/DDBJ whole genome shotgun (WGS) entry which is preliminary data.</text>
</comment>
<reference evidence="3" key="1">
    <citation type="submission" date="2020-01" db="EMBL/GenBank/DDBJ databases">
        <title>Sphingomonas sp. strain CSW-10.</title>
        <authorList>
            <person name="Chen W.-M."/>
        </authorList>
    </citation>
    <scope>NUCLEOTIDE SEQUENCE [LARGE SCALE GENOMIC DNA]</scope>
    <source>
        <strain evidence="3">CCP-1</strain>
    </source>
</reference>
<proteinExistence type="predicted"/>
<dbReference type="Pfam" id="PF02620">
    <property type="entry name" value="YceD"/>
    <property type="match status" value="1"/>
</dbReference>
<dbReference type="RefSeq" id="WP_161767575.1">
    <property type="nucleotide sequence ID" value="NZ_JAAATW010000003.1"/>
</dbReference>
<sequence length="200" mass="21319">MPRPTPEKPAQAPAEPATDAPLRHPLRSATLSSRKPTRFDLRPDAATRAAIAAALGLLDLPALRFRGELRPSGRSDFELEAELTASIVQPCSVTLAPVPASIAEPVRRLYLADWQDPEGDEVEMPEDDSQELLPEVIDPGAVALEALELSLPLYPRAPGVALGEATFAPPGAAPLRDEDLKPFASLAALRDRLTPSEGGE</sequence>
<feature type="compositionally biased region" description="Low complexity" evidence="1">
    <location>
        <begin position="8"/>
        <end position="18"/>
    </location>
</feature>
<accession>A0ABW9Y9U0</accession>
<organism evidence="2 3">
    <name type="scientific">Paragemmobacter ruber</name>
    <dbReference type="NCBI Taxonomy" id="1985673"/>
    <lineage>
        <taxon>Bacteria</taxon>
        <taxon>Pseudomonadati</taxon>
        <taxon>Pseudomonadota</taxon>
        <taxon>Alphaproteobacteria</taxon>
        <taxon>Rhodobacterales</taxon>
        <taxon>Paracoccaceae</taxon>
        <taxon>Paragemmobacter</taxon>
    </lineage>
</organism>
<name>A0ABW9Y9U0_9RHOB</name>
<dbReference type="Proteomes" id="UP001517376">
    <property type="component" value="Unassembled WGS sequence"/>
</dbReference>
<dbReference type="EMBL" id="JAAATW010000003">
    <property type="protein sequence ID" value="NBE08510.1"/>
    <property type="molecule type" value="Genomic_DNA"/>
</dbReference>
<dbReference type="InterPro" id="IPR003772">
    <property type="entry name" value="YceD"/>
</dbReference>
<evidence type="ECO:0000256" key="1">
    <source>
        <dbReference type="SAM" id="MobiDB-lite"/>
    </source>
</evidence>
<keyword evidence="3" id="KW-1185">Reference proteome</keyword>
<feature type="region of interest" description="Disordered" evidence="1">
    <location>
        <begin position="1"/>
        <end position="40"/>
    </location>
</feature>
<gene>
    <name evidence="2" type="ORF">GU920_13290</name>
</gene>